<evidence type="ECO:0000256" key="4">
    <source>
        <dbReference type="ARBA" id="ARBA00023136"/>
    </source>
</evidence>
<keyword evidence="2" id="KW-0812">Transmembrane</keyword>
<evidence type="ECO:0000313" key="7">
    <source>
        <dbReference type="Proteomes" id="UP001603857"/>
    </source>
</evidence>
<protein>
    <recommendedName>
        <fullName evidence="5">Late embryogenesis abundant protein LEA-2 subgroup domain-containing protein</fullName>
    </recommendedName>
</protein>
<accession>A0ABD1M7F2</accession>
<proteinExistence type="predicted"/>
<dbReference type="Pfam" id="PF03168">
    <property type="entry name" value="LEA_2"/>
    <property type="match status" value="1"/>
</dbReference>
<evidence type="ECO:0000256" key="1">
    <source>
        <dbReference type="ARBA" id="ARBA00004167"/>
    </source>
</evidence>
<keyword evidence="3" id="KW-1133">Transmembrane helix</keyword>
<keyword evidence="4" id="KW-0472">Membrane</keyword>
<evidence type="ECO:0000256" key="2">
    <source>
        <dbReference type="ARBA" id="ARBA00022692"/>
    </source>
</evidence>
<name>A0ABD1M7F2_9FABA</name>
<keyword evidence="7" id="KW-1185">Reference proteome</keyword>
<sequence>MVAIALCFYYLLKPHVPTYDFESIDINAFEMRQGNKLYSDVVVIVKATNPNENIWLDYLENEVGVMYSGSQVCKGKIPPFLQPGKNTTMVKAELKGETQFSSEMESQFLEDQKDLTIPFLVVVRLPIRLLINDVIHLRKFVVNVNCSLVIDKVQPKERPNILHKDFTYAIDF</sequence>
<organism evidence="6 7">
    <name type="scientific">Flemingia macrophylla</name>
    <dbReference type="NCBI Taxonomy" id="520843"/>
    <lineage>
        <taxon>Eukaryota</taxon>
        <taxon>Viridiplantae</taxon>
        <taxon>Streptophyta</taxon>
        <taxon>Embryophyta</taxon>
        <taxon>Tracheophyta</taxon>
        <taxon>Spermatophyta</taxon>
        <taxon>Magnoliopsida</taxon>
        <taxon>eudicotyledons</taxon>
        <taxon>Gunneridae</taxon>
        <taxon>Pentapetalae</taxon>
        <taxon>rosids</taxon>
        <taxon>fabids</taxon>
        <taxon>Fabales</taxon>
        <taxon>Fabaceae</taxon>
        <taxon>Papilionoideae</taxon>
        <taxon>50 kb inversion clade</taxon>
        <taxon>NPAAA clade</taxon>
        <taxon>indigoferoid/millettioid clade</taxon>
        <taxon>Phaseoleae</taxon>
        <taxon>Flemingia</taxon>
    </lineage>
</organism>
<evidence type="ECO:0000313" key="6">
    <source>
        <dbReference type="EMBL" id="KAL2331719.1"/>
    </source>
</evidence>
<comment type="caution">
    <text evidence="6">The sequence shown here is derived from an EMBL/GenBank/DDBJ whole genome shotgun (WGS) entry which is preliminary data.</text>
</comment>
<dbReference type="PANTHER" id="PTHR31234">
    <property type="entry name" value="LATE EMBRYOGENESIS ABUNDANT (LEA) HYDROXYPROLINE-RICH GLYCOPROTEIN FAMILY"/>
    <property type="match status" value="1"/>
</dbReference>
<dbReference type="InterPro" id="IPR004864">
    <property type="entry name" value="LEA_2"/>
</dbReference>
<comment type="subcellular location">
    <subcellularLocation>
        <location evidence="1">Membrane</location>
        <topology evidence="1">Single-pass membrane protein</topology>
    </subcellularLocation>
</comment>
<dbReference type="PANTHER" id="PTHR31234:SF72">
    <property type="entry name" value="NDR1_HIN1-LIKE PROTEIN 6"/>
    <property type="match status" value="1"/>
</dbReference>
<evidence type="ECO:0000256" key="3">
    <source>
        <dbReference type="ARBA" id="ARBA00022989"/>
    </source>
</evidence>
<dbReference type="Proteomes" id="UP001603857">
    <property type="component" value="Unassembled WGS sequence"/>
</dbReference>
<dbReference type="InterPro" id="IPR044839">
    <property type="entry name" value="NDR1-like"/>
</dbReference>
<gene>
    <name evidence="6" type="ORF">Fmac_019300</name>
</gene>
<dbReference type="EMBL" id="JBGMDY010000006">
    <property type="protein sequence ID" value="KAL2331719.1"/>
    <property type="molecule type" value="Genomic_DNA"/>
</dbReference>
<dbReference type="GO" id="GO:0016020">
    <property type="term" value="C:membrane"/>
    <property type="evidence" value="ECO:0007669"/>
    <property type="project" value="UniProtKB-SubCell"/>
</dbReference>
<dbReference type="AlphaFoldDB" id="A0ABD1M7F2"/>
<reference evidence="6 7" key="1">
    <citation type="submission" date="2024-08" db="EMBL/GenBank/DDBJ databases">
        <title>Insights into the chromosomal genome structure of Flemingia macrophylla.</title>
        <authorList>
            <person name="Ding Y."/>
            <person name="Zhao Y."/>
            <person name="Bi W."/>
            <person name="Wu M."/>
            <person name="Zhao G."/>
            <person name="Gong Y."/>
            <person name="Li W."/>
            <person name="Zhang P."/>
        </authorList>
    </citation>
    <scope>NUCLEOTIDE SEQUENCE [LARGE SCALE GENOMIC DNA]</scope>
    <source>
        <strain evidence="6">DYQJB</strain>
        <tissue evidence="6">Leaf</tissue>
    </source>
</reference>
<feature type="domain" description="Late embryogenesis abundant protein LEA-2 subgroup" evidence="5">
    <location>
        <begin position="45"/>
        <end position="146"/>
    </location>
</feature>
<evidence type="ECO:0000259" key="5">
    <source>
        <dbReference type="Pfam" id="PF03168"/>
    </source>
</evidence>